<evidence type="ECO:0000313" key="7">
    <source>
        <dbReference type="Proteomes" id="UP000502287"/>
    </source>
</evidence>
<dbReference type="EMBL" id="CP015029">
    <property type="protein sequence ID" value="QIM64202.1"/>
    <property type="molecule type" value="Genomic_DNA"/>
</dbReference>
<dbReference type="KEGG" id="fcl:A4G17_01400"/>
<reference evidence="5 6" key="2">
    <citation type="submission" date="2018-11" db="EMBL/GenBank/DDBJ databases">
        <title>Genomic Encyclopedia of Type Strains, Phase IV (KMG-IV): sequencing the most valuable type-strain genomes for metagenomic binning, comparative biology and taxonomic classification.</title>
        <authorList>
            <person name="Goeker M."/>
        </authorList>
    </citation>
    <scope>NUCLEOTIDE SEQUENCE [LARGE SCALE GENOMIC DNA]</scope>
    <source>
        <strain evidence="5 6">DSM 25797</strain>
    </source>
</reference>
<evidence type="ECO:0000259" key="3">
    <source>
        <dbReference type="Pfam" id="PF04225"/>
    </source>
</evidence>
<protein>
    <submittedName>
        <fullName evidence="5">Opacity associated protein</fullName>
    </submittedName>
</protein>
<dbReference type="EMBL" id="RKQT01000002">
    <property type="protein sequence ID" value="RPE93740.1"/>
    <property type="molecule type" value="Genomic_DNA"/>
</dbReference>
<keyword evidence="2" id="KW-0472">Membrane</keyword>
<keyword evidence="6" id="KW-1185">Reference proteome</keyword>
<accession>A0AAE7C1K5</accession>
<feature type="compositionally biased region" description="Low complexity" evidence="1">
    <location>
        <begin position="250"/>
        <end position="271"/>
    </location>
</feature>
<sequence>MSQLNQRKEPTFGEPSEPKLDKVENAEKSAENTEKPKVILSLHSKATVGHTFTPMMKRSSDNVDLPTLEEQNALKEKEKVSEPAKKANGGFAFSPVAETNNDVQPQPEATPTTQQDTASEKTAANPIERVIPAAAPAAAKAVVEKVPSKYRRLLIVLLLLLALLLVFFLLKPKTPESVETLQQQGSSLPIEFRPVDEEEAKRAEAQAKAAQEAALAQKQAEEQSQQAQQAVGSQAQIANPQPEAQPAENTAQQPAVQQQTQSTATQPQDPQVVGIATKPTAQEPVKKPTNTGSVIYQPEQKQPAKTTAAQPKTTPSTSRVEAKPQPKVDPTKGAPVVKAEPVKVKTPATSVSSKTMTVPKGVSLMQVFRDNNLNIADVNAMSKANGIVSQLKAGEKVTVRLDKDNRVTEMSIGSGGKFIRQANGSYIYK</sequence>
<evidence type="ECO:0000256" key="2">
    <source>
        <dbReference type="SAM" id="Phobius"/>
    </source>
</evidence>
<keyword evidence="2" id="KW-0812">Transmembrane</keyword>
<feature type="region of interest" description="Disordered" evidence="1">
    <location>
        <begin position="197"/>
        <end position="333"/>
    </location>
</feature>
<gene>
    <name evidence="4" type="ORF">A4G17_01400</name>
    <name evidence="5" type="ORF">EDC49_1253</name>
</gene>
<dbReference type="Proteomes" id="UP000276901">
    <property type="component" value="Unassembled WGS sequence"/>
</dbReference>
<name>A0AAE7C1K5_9PAST</name>
<dbReference type="AlphaFoldDB" id="A0AAE7C1K5"/>
<feature type="compositionally biased region" description="Low complexity" evidence="1">
    <location>
        <begin position="206"/>
        <end position="238"/>
    </location>
</feature>
<dbReference type="RefSeq" id="WP_123956895.1">
    <property type="nucleotide sequence ID" value="NZ_CP015029.1"/>
</dbReference>
<dbReference type="Proteomes" id="UP000502287">
    <property type="component" value="Chromosome"/>
</dbReference>
<dbReference type="Pfam" id="PF04225">
    <property type="entry name" value="LysM_OapA"/>
    <property type="match status" value="1"/>
</dbReference>
<evidence type="ECO:0000313" key="4">
    <source>
        <dbReference type="EMBL" id="QIM64202.1"/>
    </source>
</evidence>
<evidence type="ECO:0000313" key="6">
    <source>
        <dbReference type="Proteomes" id="UP000276901"/>
    </source>
</evidence>
<reference evidence="4 7" key="1">
    <citation type="submission" date="2016-03" db="EMBL/GenBank/DDBJ databases">
        <authorList>
            <person name="Hansen M.J."/>
            <person name="Bojesen A.M."/>
            <person name="Planet P."/>
        </authorList>
    </citation>
    <scope>NUCLEOTIDE SEQUENCE [LARGE SCALE GENOMIC DNA]</scope>
    <source>
        <strain evidence="4 7">HPA 21</strain>
    </source>
</reference>
<feature type="compositionally biased region" description="Low complexity" evidence="1">
    <location>
        <begin position="104"/>
        <end position="117"/>
    </location>
</feature>
<feature type="compositionally biased region" description="Low complexity" evidence="1">
    <location>
        <begin position="300"/>
        <end position="315"/>
    </location>
</feature>
<evidence type="ECO:0000313" key="5">
    <source>
        <dbReference type="EMBL" id="RPE93740.1"/>
    </source>
</evidence>
<keyword evidence="2" id="KW-1133">Transmembrane helix</keyword>
<dbReference type="InterPro" id="IPR007340">
    <property type="entry name" value="LysM_Opacity-associatedA"/>
</dbReference>
<organism evidence="4 7">
    <name type="scientific">Frederiksenia canicola</name>
    <dbReference type="NCBI Taxonomy" id="123824"/>
    <lineage>
        <taxon>Bacteria</taxon>
        <taxon>Pseudomonadati</taxon>
        <taxon>Pseudomonadota</taxon>
        <taxon>Gammaproteobacteria</taxon>
        <taxon>Pasteurellales</taxon>
        <taxon>Pasteurellaceae</taxon>
        <taxon>Frederiksenia</taxon>
    </lineage>
</organism>
<feature type="compositionally biased region" description="Basic and acidic residues" evidence="1">
    <location>
        <begin position="1"/>
        <end position="37"/>
    </location>
</feature>
<feature type="compositionally biased region" description="Basic and acidic residues" evidence="1">
    <location>
        <begin position="72"/>
        <end position="85"/>
    </location>
</feature>
<proteinExistence type="predicted"/>
<feature type="compositionally biased region" description="Basic and acidic residues" evidence="1">
    <location>
        <begin position="320"/>
        <end position="330"/>
    </location>
</feature>
<feature type="region of interest" description="Disordered" evidence="1">
    <location>
        <begin position="1"/>
        <end position="121"/>
    </location>
</feature>
<feature type="domain" description="Opacity-associated protein A LysM-like" evidence="3">
    <location>
        <begin position="353"/>
        <end position="429"/>
    </location>
</feature>
<dbReference type="GO" id="GO:0042834">
    <property type="term" value="F:peptidoglycan binding"/>
    <property type="evidence" value="ECO:0007669"/>
    <property type="project" value="InterPro"/>
</dbReference>
<evidence type="ECO:0000256" key="1">
    <source>
        <dbReference type="SAM" id="MobiDB-lite"/>
    </source>
</evidence>
<feature type="transmembrane region" description="Helical" evidence="2">
    <location>
        <begin position="153"/>
        <end position="170"/>
    </location>
</feature>